<dbReference type="OrthoDB" id="5872759at2759"/>
<dbReference type="Proteomes" id="UP000494206">
    <property type="component" value="Unassembled WGS sequence"/>
</dbReference>
<evidence type="ECO:0000256" key="1">
    <source>
        <dbReference type="ARBA" id="ARBA00004141"/>
    </source>
</evidence>
<proteinExistence type="inferred from homology"/>
<feature type="transmembrane region" description="Helical" evidence="6">
    <location>
        <begin position="119"/>
        <end position="139"/>
    </location>
</feature>
<evidence type="ECO:0000256" key="2">
    <source>
        <dbReference type="ARBA" id="ARBA00006803"/>
    </source>
</evidence>
<evidence type="ECO:0000256" key="3">
    <source>
        <dbReference type="ARBA" id="ARBA00022692"/>
    </source>
</evidence>
<name>A0A8S1E486_9PELO</name>
<dbReference type="PANTHER" id="PTHR23128">
    <property type="entry name" value="SERPENTINE RECEPTOR, CLASS E (EPSILON)-RELATED"/>
    <property type="match status" value="1"/>
</dbReference>
<dbReference type="GO" id="GO:0016020">
    <property type="term" value="C:membrane"/>
    <property type="evidence" value="ECO:0007669"/>
    <property type="project" value="UniProtKB-SubCell"/>
</dbReference>
<evidence type="ECO:0000256" key="5">
    <source>
        <dbReference type="ARBA" id="ARBA00023136"/>
    </source>
</evidence>
<feature type="transmembrane region" description="Helical" evidence="6">
    <location>
        <begin position="243"/>
        <end position="264"/>
    </location>
</feature>
<comment type="subcellular location">
    <subcellularLocation>
        <location evidence="1">Membrane</location>
        <topology evidence="1">Multi-pass membrane protein</topology>
    </subcellularLocation>
</comment>
<protein>
    <submittedName>
        <fullName evidence="7">Uncharacterized protein</fullName>
    </submittedName>
</protein>
<evidence type="ECO:0000256" key="6">
    <source>
        <dbReference type="SAM" id="Phobius"/>
    </source>
</evidence>
<dbReference type="Pfam" id="PF03125">
    <property type="entry name" value="Sre"/>
    <property type="match status" value="1"/>
</dbReference>
<feature type="transmembrane region" description="Helical" evidence="6">
    <location>
        <begin position="276"/>
        <end position="296"/>
    </location>
</feature>
<feature type="transmembrane region" description="Helical" evidence="6">
    <location>
        <begin position="181"/>
        <end position="204"/>
    </location>
</feature>
<comment type="caution">
    <text evidence="7">The sequence shown here is derived from an EMBL/GenBank/DDBJ whole genome shotgun (WGS) entry which is preliminary data.</text>
</comment>
<dbReference type="PANTHER" id="PTHR23128:SF139">
    <property type="entry name" value="SERPENTINE RECEPTOR CLASS EPSILON-1-RELATED"/>
    <property type="match status" value="1"/>
</dbReference>
<organism evidence="7 8">
    <name type="scientific">Caenorhabditis bovis</name>
    <dbReference type="NCBI Taxonomy" id="2654633"/>
    <lineage>
        <taxon>Eukaryota</taxon>
        <taxon>Metazoa</taxon>
        <taxon>Ecdysozoa</taxon>
        <taxon>Nematoda</taxon>
        <taxon>Chromadorea</taxon>
        <taxon>Rhabditida</taxon>
        <taxon>Rhabditina</taxon>
        <taxon>Rhabditomorpha</taxon>
        <taxon>Rhabditoidea</taxon>
        <taxon>Rhabditidae</taxon>
        <taxon>Peloderinae</taxon>
        <taxon>Caenorhabditis</taxon>
    </lineage>
</organism>
<feature type="transmembrane region" description="Helical" evidence="6">
    <location>
        <begin position="78"/>
        <end position="99"/>
    </location>
</feature>
<keyword evidence="5 6" id="KW-0472">Membrane</keyword>
<feature type="transmembrane region" description="Helical" evidence="6">
    <location>
        <begin position="35"/>
        <end position="58"/>
    </location>
</feature>
<reference evidence="7 8" key="1">
    <citation type="submission" date="2020-04" db="EMBL/GenBank/DDBJ databases">
        <authorList>
            <person name="Laetsch R D."/>
            <person name="Stevens L."/>
            <person name="Kumar S."/>
            <person name="Blaxter L. M."/>
        </authorList>
    </citation>
    <scope>NUCLEOTIDE SEQUENCE [LARGE SCALE GENOMIC DNA]</scope>
</reference>
<keyword evidence="4 6" id="KW-1133">Transmembrane helix</keyword>
<sequence>MCKPRSEAIWVIPRTNQWIPIYVDFDCYPNQRLLFTIYALTIIAILVGCSGIGAWQTVKFQRVSIIHCNLRFIYLSHFLTYQLYLIASLICILYEMHVIPRQHTYPGDLAPIMAGFIKLGYMLFGFHVISVIVVERLFATIYVRSYEKHKNVSLGVILVLGELIATAFFAVNFSYRHFSVYTGIGCVVFIGLPSFLIFIIIYTFNKKYRQSLKGHDDDVANYTLSTRYQIAENLYVFKMVFELVTISFIGHLISITLIYFYAITDISKDDVSNNPIFGFFLELDHAVYPVIVMWRLNHVENTKRQRLNSRVEPQCDRAQIYFNHLSSTWS</sequence>
<keyword evidence="3 6" id="KW-0812">Transmembrane</keyword>
<evidence type="ECO:0000313" key="7">
    <source>
        <dbReference type="EMBL" id="CAB3398444.1"/>
    </source>
</evidence>
<dbReference type="GO" id="GO:0007606">
    <property type="term" value="P:sensory perception of chemical stimulus"/>
    <property type="evidence" value="ECO:0007669"/>
    <property type="project" value="InterPro"/>
</dbReference>
<comment type="similarity">
    <text evidence="2">Belongs to the nematode receptor-like protein sre family.</text>
</comment>
<keyword evidence="8" id="KW-1185">Reference proteome</keyword>
<dbReference type="AlphaFoldDB" id="A0A8S1E486"/>
<dbReference type="InterPro" id="IPR004151">
    <property type="entry name" value="7TM_GPCR_serpentine_rcpt_Sre"/>
</dbReference>
<gene>
    <name evidence="7" type="ORF">CBOVIS_LOCUS1717</name>
</gene>
<evidence type="ECO:0000256" key="4">
    <source>
        <dbReference type="ARBA" id="ARBA00022989"/>
    </source>
</evidence>
<dbReference type="EMBL" id="CADEPM010000001">
    <property type="protein sequence ID" value="CAB3398444.1"/>
    <property type="molecule type" value="Genomic_DNA"/>
</dbReference>
<evidence type="ECO:0000313" key="8">
    <source>
        <dbReference type="Proteomes" id="UP000494206"/>
    </source>
</evidence>
<accession>A0A8S1E486</accession>
<feature type="transmembrane region" description="Helical" evidence="6">
    <location>
        <begin position="151"/>
        <end position="175"/>
    </location>
</feature>